<keyword evidence="1" id="KW-0678">Repressor</keyword>
<dbReference type="Proteomes" id="UP000287857">
    <property type="component" value="Unassembled WGS sequence"/>
</dbReference>
<dbReference type="InterPro" id="IPR000843">
    <property type="entry name" value="HTH_LacI"/>
</dbReference>
<keyword evidence="3" id="KW-0238">DNA-binding</keyword>
<evidence type="ECO:0000313" key="6">
    <source>
        <dbReference type="EMBL" id="RST99103.1"/>
    </source>
</evidence>
<protein>
    <recommendedName>
        <fullName evidence="5">HTH lacI-type domain-containing protein</fullName>
    </recommendedName>
</protein>
<dbReference type="PROSITE" id="PS50932">
    <property type="entry name" value="HTH_LACI_2"/>
    <property type="match status" value="1"/>
</dbReference>
<dbReference type="Gene3D" id="1.10.260.40">
    <property type="entry name" value="lambda repressor-like DNA-binding domains"/>
    <property type="match status" value="1"/>
</dbReference>
<keyword evidence="2" id="KW-0805">Transcription regulation</keyword>
<dbReference type="SUPFAM" id="SSF53822">
    <property type="entry name" value="Periplasmic binding protein-like I"/>
    <property type="match status" value="1"/>
</dbReference>
<dbReference type="AlphaFoldDB" id="A0A429ZYP8"/>
<comment type="caution">
    <text evidence="6">The sequence shown here is derived from an EMBL/GenBank/DDBJ whole genome shotgun (WGS) entry which is preliminary data.</text>
</comment>
<dbReference type="GO" id="GO:0000976">
    <property type="term" value="F:transcription cis-regulatory region binding"/>
    <property type="evidence" value="ECO:0007669"/>
    <property type="project" value="TreeGrafter"/>
</dbReference>
<name>A0A429ZYP8_9ENTE</name>
<dbReference type="EMBL" id="NGJS01000006">
    <property type="protein sequence ID" value="RST99103.1"/>
    <property type="molecule type" value="Genomic_DNA"/>
</dbReference>
<dbReference type="OrthoDB" id="9796186at2"/>
<dbReference type="PANTHER" id="PTHR30146">
    <property type="entry name" value="LACI-RELATED TRANSCRIPTIONAL REPRESSOR"/>
    <property type="match status" value="1"/>
</dbReference>
<evidence type="ECO:0000256" key="3">
    <source>
        <dbReference type="ARBA" id="ARBA00023125"/>
    </source>
</evidence>
<dbReference type="InterPro" id="IPR010982">
    <property type="entry name" value="Lambda_DNA-bd_dom_sf"/>
</dbReference>
<dbReference type="InterPro" id="IPR046335">
    <property type="entry name" value="LacI/GalR-like_sensor"/>
</dbReference>
<dbReference type="CDD" id="cd01392">
    <property type="entry name" value="HTH_LacI"/>
    <property type="match status" value="1"/>
</dbReference>
<dbReference type="SMART" id="SM00354">
    <property type="entry name" value="HTH_LACI"/>
    <property type="match status" value="1"/>
</dbReference>
<sequence>MTDMNDVARLAGVSRGSVSNYINGVKVKESTRIKVEAAIKELNYVPNMAGRFLKTQKSDIVVFILPTIWNPFFSELAFYLEKELRNHQLKMILCNSEDDYRQEMEYINMAKEQKVQGIITISYSDISPYITSDIPIVSIERYFNNKIPYVTSNNFQGGELAADVLHRLGAKRLLMVGRDIENNLGVIERLNGFKSFCLKYNLSFGTFVERSDSEDFKKNLKKEIQKIYSQSVKYDGIFAATDRYAQYCINSLSELGIQIPKDVQIIGFDGAKNFKNEEQLVSSIRQPVKQIAEISVKELLQLPRTKEQIQKKHILPVTFTEGITTKRES</sequence>
<evidence type="ECO:0000259" key="5">
    <source>
        <dbReference type="PROSITE" id="PS50932"/>
    </source>
</evidence>
<proteinExistence type="predicted"/>
<gene>
    <name evidence="6" type="ORF">CBF37_05405</name>
</gene>
<evidence type="ECO:0000256" key="1">
    <source>
        <dbReference type="ARBA" id="ARBA00022491"/>
    </source>
</evidence>
<dbReference type="GO" id="GO:0003700">
    <property type="term" value="F:DNA-binding transcription factor activity"/>
    <property type="evidence" value="ECO:0007669"/>
    <property type="project" value="TreeGrafter"/>
</dbReference>
<dbReference type="CDD" id="cd06291">
    <property type="entry name" value="PBP1_Qymf-like"/>
    <property type="match status" value="1"/>
</dbReference>
<evidence type="ECO:0000256" key="4">
    <source>
        <dbReference type="ARBA" id="ARBA00023163"/>
    </source>
</evidence>
<dbReference type="Pfam" id="PF00356">
    <property type="entry name" value="LacI"/>
    <property type="match status" value="1"/>
</dbReference>
<evidence type="ECO:0000256" key="2">
    <source>
        <dbReference type="ARBA" id="ARBA00023015"/>
    </source>
</evidence>
<dbReference type="Pfam" id="PF13377">
    <property type="entry name" value="Peripla_BP_3"/>
    <property type="match status" value="1"/>
</dbReference>
<accession>A0A429ZYP8</accession>
<organism evidence="6 7">
    <name type="scientific">Vagococcus vulneris</name>
    <dbReference type="NCBI Taxonomy" id="1977869"/>
    <lineage>
        <taxon>Bacteria</taxon>
        <taxon>Bacillati</taxon>
        <taxon>Bacillota</taxon>
        <taxon>Bacilli</taxon>
        <taxon>Lactobacillales</taxon>
        <taxon>Enterococcaceae</taxon>
        <taxon>Vagococcus</taxon>
    </lineage>
</organism>
<dbReference type="PANTHER" id="PTHR30146:SF95">
    <property type="entry name" value="RIBOSE OPERON REPRESSOR"/>
    <property type="match status" value="1"/>
</dbReference>
<feature type="domain" description="HTH lacI-type" evidence="5">
    <location>
        <begin position="1"/>
        <end position="55"/>
    </location>
</feature>
<keyword evidence="4" id="KW-0804">Transcription</keyword>
<evidence type="ECO:0000313" key="7">
    <source>
        <dbReference type="Proteomes" id="UP000287857"/>
    </source>
</evidence>
<dbReference type="SUPFAM" id="SSF47413">
    <property type="entry name" value="lambda repressor-like DNA-binding domains"/>
    <property type="match status" value="1"/>
</dbReference>
<dbReference type="InterPro" id="IPR028082">
    <property type="entry name" value="Peripla_BP_I"/>
</dbReference>
<dbReference type="Gene3D" id="3.40.50.2300">
    <property type="match status" value="2"/>
</dbReference>
<reference evidence="6 7" key="1">
    <citation type="submission" date="2017-05" db="EMBL/GenBank/DDBJ databases">
        <title>Vagococcus spp. assemblies.</title>
        <authorList>
            <person name="Gulvik C.A."/>
        </authorList>
    </citation>
    <scope>NUCLEOTIDE SEQUENCE [LARGE SCALE GENOMIC DNA]</scope>
    <source>
        <strain evidence="6 7">SS1995</strain>
    </source>
</reference>
<keyword evidence="7" id="KW-1185">Reference proteome</keyword>